<dbReference type="InterPro" id="IPR050109">
    <property type="entry name" value="HTH-type_TetR-like_transc_reg"/>
</dbReference>
<gene>
    <name evidence="6" type="primary">rutR_3</name>
    <name evidence="6" type="ORF">NCTC10437_04752</name>
</gene>
<sequence length="225" mass="24196">MIRRATIRFVAEVRGEPALGLRERKKRRTRATLIDAAVGLCDRQGFDGTTVDQIAAIADVSPRTFSRYFATKDAIALALIDEVLEKAAAELSRQPLHLSPLEALRHAYVAMARNTQLATTGALSAERLLQILRIVMSSATLRQVTVEYRASAVDAVLAARMGTTLDDRRVKLLAAVWGALLMTAMRELADTASEAAGIGVDDVVAAFEDTFAVFAGETAGLGQPV</sequence>
<dbReference type="KEGG" id="mauu:NCTC10437_04752"/>
<dbReference type="Proteomes" id="UP000279306">
    <property type="component" value="Chromosome"/>
</dbReference>
<feature type="DNA-binding region" description="H-T-H motif" evidence="4">
    <location>
        <begin position="50"/>
        <end position="69"/>
    </location>
</feature>
<evidence type="ECO:0000259" key="5">
    <source>
        <dbReference type="PROSITE" id="PS50977"/>
    </source>
</evidence>
<dbReference type="GO" id="GO:0000976">
    <property type="term" value="F:transcription cis-regulatory region binding"/>
    <property type="evidence" value="ECO:0007669"/>
    <property type="project" value="TreeGrafter"/>
</dbReference>
<organism evidence="6 7">
    <name type="scientific">Mycolicibacterium aurum</name>
    <name type="common">Mycobacterium aurum</name>
    <dbReference type="NCBI Taxonomy" id="1791"/>
    <lineage>
        <taxon>Bacteria</taxon>
        <taxon>Bacillati</taxon>
        <taxon>Actinomycetota</taxon>
        <taxon>Actinomycetes</taxon>
        <taxon>Mycobacteriales</taxon>
        <taxon>Mycobacteriaceae</taxon>
        <taxon>Mycolicibacterium</taxon>
    </lineage>
</organism>
<keyword evidence="3" id="KW-0804">Transcription</keyword>
<dbReference type="Pfam" id="PF00440">
    <property type="entry name" value="TetR_N"/>
    <property type="match status" value="1"/>
</dbReference>
<dbReference type="InterPro" id="IPR009057">
    <property type="entry name" value="Homeodomain-like_sf"/>
</dbReference>
<feature type="domain" description="HTH tetR-type" evidence="5">
    <location>
        <begin position="27"/>
        <end position="87"/>
    </location>
</feature>
<dbReference type="AlphaFoldDB" id="A0A448IZ62"/>
<dbReference type="InterPro" id="IPR001647">
    <property type="entry name" value="HTH_TetR"/>
</dbReference>
<accession>A0A448IZ62</accession>
<dbReference type="PANTHER" id="PTHR30055">
    <property type="entry name" value="HTH-TYPE TRANSCRIPTIONAL REGULATOR RUTR"/>
    <property type="match status" value="1"/>
</dbReference>
<dbReference type="PANTHER" id="PTHR30055:SF238">
    <property type="entry name" value="MYCOFACTOCIN BIOSYNTHESIS TRANSCRIPTIONAL REGULATOR MFTR-RELATED"/>
    <property type="match status" value="1"/>
</dbReference>
<dbReference type="PROSITE" id="PS50977">
    <property type="entry name" value="HTH_TETR_2"/>
    <property type="match status" value="1"/>
</dbReference>
<dbReference type="STRING" id="1791.GCA_001049355_02762"/>
<dbReference type="GO" id="GO:0003700">
    <property type="term" value="F:DNA-binding transcription factor activity"/>
    <property type="evidence" value="ECO:0007669"/>
    <property type="project" value="TreeGrafter"/>
</dbReference>
<evidence type="ECO:0000313" key="6">
    <source>
        <dbReference type="EMBL" id="VEG57738.1"/>
    </source>
</evidence>
<evidence type="ECO:0000313" key="7">
    <source>
        <dbReference type="Proteomes" id="UP000279306"/>
    </source>
</evidence>
<evidence type="ECO:0000256" key="1">
    <source>
        <dbReference type="ARBA" id="ARBA00023015"/>
    </source>
</evidence>
<evidence type="ECO:0000256" key="4">
    <source>
        <dbReference type="PROSITE-ProRule" id="PRU00335"/>
    </source>
</evidence>
<dbReference type="EMBL" id="LR134356">
    <property type="protein sequence ID" value="VEG57738.1"/>
    <property type="molecule type" value="Genomic_DNA"/>
</dbReference>
<keyword evidence="1" id="KW-0805">Transcription regulation</keyword>
<protein>
    <submittedName>
        <fullName evidence="6">TetR family transcriptional regulator</fullName>
    </submittedName>
</protein>
<dbReference type="InterPro" id="IPR023772">
    <property type="entry name" value="DNA-bd_HTH_TetR-type_CS"/>
</dbReference>
<keyword evidence="2 4" id="KW-0238">DNA-binding</keyword>
<keyword evidence="7" id="KW-1185">Reference proteome</keyword>
<dbReference type="PROSITE" id="PS01081">
    <property type="entry name" value="HTH_TETR_1"/>
    <property type="match status" value="1"/>
</dbReference>
<reference evidence="6 7" key="1">
    <citation type="submission" date="2018-12" db="EMBL/GenBank/DDBJ databases">
        <authorList>
            <consortium name="Pathogen Informatics"/>
        </authorList>
    </citation>
    <scope>NUCLEOTIDE SEQUENCE [LARGE SCALE GENOMIC DNA]</scope>
    <source>
        <strain evidence="6 7">NCTC10437</strain>
    </source>
</reference>
<evidence type="ECO:0000256" key="2">
    <source>
        <dbReference type="ARBA" id="ARBA00023125"/>
    </source>
</evidence>
<name>A0A448IZ62_MYCAU</name>
<dbReference type="Gene3D" id="1.10.357.10">
    <property type="entry name" value="Tetracycline Repressor, domain 2"/>
    <property type="match status" value="1"/>
</dbReference>
<dbReference type="SUPFAM" id="SSF46689">
    <property type="entry name" value="Homeodomain-like"/>
    <property type="match status" value="1"/>
</dbReference>
<evidence type="ECO:0000256" key="3">
    <source>
        <dbReference type="ARBA" id="ARBA00023163"/>
    </source>
</evidence>
<proteinExistence type="predicted"/>